<feature type="domain" description="Protein kinase" evidence="2">
    <location>
        <begin position="178"/>
        <end position="454"/>
    </location>
</feature>
<dbReference type="GO" id="GO:0004674">
    <property type="term" value="F:protein serine/threonine kinase activity"/>
    <property type="evidence" value="ECO:0007669"/>
    <property type="project" value="TreeGrafter"/>
</dbReference>
<keyword evidence="3" id="KW-0418">Kinase</keyword>
<dbReference type="InterPro" id="IPR051681">
    <property type="entry name" value="Ser/Thr_Kinases-Pseudokinases"/>
</dbReference>
<evidence type="ECO:0000313" key="4">
    <source>
        <dbReference type="Proteomes" id="UP000076842"/>
    </source>
</evidence>
<organism evidence="3 4">
    <name type="scientific">Calocera cornea HHB12733</name>
    <dbReference type="NCBI Taxonomy" id="1353952"/>
    <lineage>
        <taxon>Eukaryota</taxon>
        <taxon>Fungi</taxon>
        <taxon>Dikarya</taxon>
        <taxon>Basidiomycota</taxon>
        <taxon>Agaricomycotina</taxon>
        <taxon>Dacrymycetes</taxon>
        <taxon>Dacrymycetales</taxon>
        <taxon>Dacrymycetaceae</taxon>
        <taxon>Calocera</taxon>
    </lineage>
</organism>
<dbReference type="InterPro" id="IPR008266">
    <property type="entry name" value="Tyr_kinase_AS"/>
</dbReference>
<dbReference type="AlphaFoldDB" id="A0A165G2X6"/>
<dbReference type="EMBL" id="KV423962">
    <property type="protein sequence ID" value="KZT57532.1"/>
    <property type="molecule type" value="Genomic_DNA"/>
</dbReference>
<dbReference type="STRING" id="1353952.A0A165G2X6"/>
<dbReference type="InterPro" id="IPR001245">
    <property type="entry name" value="Ser-Thr/Tyr_kinase_cat_dom"/>
</dbReference>
<feature type="compositionally biased region" description="Basic and acidic residues" evidence="1">
    <location>
        <begin position="46"/>
        <end position="55"/>
    </location>
</feature>
<dbReference type="Gene3D" id="1.10.510.10">
    <property type="entry name" value="Transferase(Phosphotransferase) domain 1"/>
    <property type="match status" value="1"/>
</dbReference>
<reference evidence="3 4" key="1">
    <citation type="journal article" date="2016" name="Mol. Biol. Evol.">
        <title>Comparative Genomics of Early-Diverging Mushroom-Forming Fungi Provides Insights into the Origins of Lignocellulose Decay Capabilities.</title>
        <authorList>
            <person name="Nagy L.G."/>
            <person name="Riley R."/>
            <person name="Tritt A."/>
            <person name="Adam C."/>
            <person name="Daum C."/>
            <person name="Floudas D."/>
            <person name="Sun H."/>
            <person name="Yadav J.S."/>
            <person name="Pangilinan J."/>
            <person name="Larsson K.H."/>
            <person name="Matsuura K."/>
            <person name="Barry K."/>
            <person name="Labutti K."/>
            <person name="Kuo R."/>
            <person name="Ohm R.A."/>
            <person name="Bhattacharya S.S."/>
            <person name="Shirouzu T."/>
            <person name="Yoshinaga Y."/>
            <person name="Martin F.M."/>
            <person name="Grigoriev I.V."/>
            <person name="Hibbett D.S."/>
        </authorList>
    </citation>
    <scope>NUCLEOTIDE SEQUENCE [LARGE SCALE GENOMIC DNA]</scope>
    <source>
        <strain evidence="3 4">HHB12733</strain>
    </source>
</reference>
<proteinExistence type="predicted"/>
<dbReference type="InterPro" id="IPR011009">
    <property type="entry name" value="Kinase-like_dom_sf"/>
</dbReference>
<dbReference type="InterPro" id="IPR000719">
    <property type="entry name" value="Prot_kinase_dom"/>
</dbReference>
<dbReference type="GO" id="GO:0005524">
    <property type="term" value="F:ATP binding"/>
    <property type="evidence" value="ECO:0007669"/>
    <property type="project" value="InterPro"/>
</dbReference>
<dbReference type="OrthoDB" id="346907at2759"/>
<evidence type="ECO:0000313" key="3">
    <source>
        <dbReference type="EMBL" id="KZT57532.1"/>
    </source>
</evidence>
<accession>A0A165G2X6</accession>
<dbReference type="InParanoid" id="A0A165G2X6"/>
<evidence type="ECO:0000256" key="1">
    <source>
        <dbReference type="SAM" id="MobiDB-lite"/>
    </source>
</evidence>
<keyword evidence="3" id="KW-0808">Transferase</keyword>
<protein>
    <submittedName>
        <fullName evidence="3">Kinase-like protein</fullName>
    </submittedName>
</protein>
<dbReference type="Proteomes" id="UP000076842">
    <property type="component" value="Unassembled WGS sequence"/>
</dbReference>
<dbReference type="PROSITE" id="PS00109">
    <property type="entry name" value="PROTEIN_KINASE_TYR"/>
    <property type="match status" value="1"/>
</dbReference>
<gene>
    <name evidence="3" type="ORF">CALCODRAFT_496054</name>
</gene>
<dbReference type="Pfam" id="PF07714">
    <property type="entry name" value="PK_Tyr_Ser-Thr"/>
    <property type="match status" value="1"/>
</dbReference>
<name>A0A165G2X6_9BASI</name>
<evidence type="ECO:0000259" key="2">
    <source>
        <dbReference type="PROSITE" id="PS50011"/>
    </source>
</evidence>
<dbReference type="SUPFAM" id="SSF56112">
    <property type="entry name" value="Protein kinase-like (PK-like)"/>
    <property type="match status" value="1"/>
</dbReference>
<sequence>MDPSDGSIRNDVFRIWDRITTGLARPIFQMVRLLNNRPPTLLLPDDLGRDQDGLDPRGTSHATTTNPISPIPSVIDVRASSVTTPQARPEEQAPEPQFTVQQTLPSIHQPDDSATRKSHTVIVEGEEFDVAQAMKDIRLRQEAAMKSFPQEMRTFRTDFTNRVERVHPITIASDLDLTRYVYLRSSPPTSSVFFARWKGSYFRLDDPLNIRAIVALKSFRNPNILSEQANQQHLMDEIKLWKTLSHPNVLPVLGVAQPPSNAAALCVVSPWMKNGDVMTYLKINPGADRFALLRGIAEGLLYLHEHDPCIVHGDIRGSNVLINDAGEALLCDFGLFHYVTPFVEPAAVFTEFLRWRAPETFDGSQVAVESLVADIFSLGMCFYEIMTGNEPFKGHPYAIFTTALLSARRPQLPSEWQEDGQKSQLAETLRKCWNQDPLQRPTAREVAESFKLTP</sequence>
<feature type="region of interest" description="Disordered" evidence="1">
    <location>
        <begin position="41"/>
        <end position="100"/>
    </location>
</feature>
<dbReference type="PROSITE" id="PS50011">
    <property type="entry name" value="PROTEIN_KINASE_DOM"/>
    <property type="match status" value="1"/>
</dbReference>
<dbReference type="PANTHER" id="PTHR44329">
    <property type="entry name" value="SERINE/THREONINE-PROTEIN KINASE TNNI3K-RELATED"/>
    <property type="match status" value="1"/>
</dbReference>
<keyword evidence="4" id="KW-1185">Reference proteome</keyword>